<dbReference type="PROSITE" id="PS00028">
    <property type="entry name" value="ZINC_FINGER_C2H2_1"/>
    <property type="match status" value="3"/>
</dbReference>
<accession>A0A1B0DRF0</accession>
<dbReference type="GO" id="GO:0006357">
    <property type="term" value="P:regulation of transcription by RNA polymerase II"/>
    <property type="evidence" value="ECO:0007669"/>
    <property type="project" value="TreeGrafter"/>
</dbReference>
<proteinExistence type="inferred from homology"/>
<dbReference type="SUPFAM" id="SSF57667">
    <property type="entry name" value="beta-beta-alpha zinc fingers"/>
    <property type="match status" value="3"/>
</dbReference>
<evidence type="ECO:0000256" key="1">
    <source>
        <dbReference type="ARBA" id="ARBA00004123"/>
    </source>
</evidence>
<dbReference type="InterPro" id="IPR036236">
    <property type="entry name" value="Znf_C2H2_sf"/>
</dbReference>
<evidence type="ECO:0000256" key="5">
    <source>
        <dbReference type="ARBA" id="ARBA00022771"/>
    </source>
</evidence>
<keyword evidence="4" id="KW-0677">Repeat</keyword>
<evidence type="ECO:0000256" key="10">
    <source>
        <dbReference type="ARBA" id="ARBA00023242"/>
    </source>
</evidence>
<dbReference type="VEuPathDB" id="VectorBase:PPAPM1_008272"/>
<evidence type="ECO:0000256" key="4">
    <source>
        <dbReference type="ARBA" id="ARBA00022737"/>
    </source>
</evidence>
<sequence length="194" mass="22557">MRKHRREHIRAISKEDFKTENPECSTCGVKFPNKSALKKHREKVCAKREPYLLCQFCGYTSSNRGYYLAHLNIHSKVKAFKCDKCGKGFAQKMGLRLHSVIHSDERPFGCHLCPKTFRLKIHLKNHIVTHSGAKNYKCKLCDNAYTSSSGLKIHMRIHSGEEPYQCPSCQMKFRLRRMLNSHVLKCPYIQNKTD</sequence>
<keyword evidence="5" id="KW-0863">Zinc-finger</keyword>
<keyword evidence="13" id="KW-1185">Reference proteome</keyword>
<keyword evidence="9" id="KW-0804">Transcription</keyword>
<dbReference type="GO" id="GO:0005634">
    <property type="term" value="C:nucleus"/>
    <property type="evidence" value="ECO:0007669"/>
    <property type="project" value="UniProtKB-SubCell"/>
</dbReference>
<dbReference type="Proteomes" id="UP000092462">
    <property type="component" value="Unassembled WGS sequence"/>
</dbReference>
<evidence type="ECO:0000313" key="13">
    <source>
        <dbReference type="Proteomes" id="UP000092462"/>
    </source>
</evidence>
<dbReference type="InterPro" id="IPR013087">
    <property type="entry name" value="Znf_C2H2_type"/>
</dbReference>
<organism evidence="12 13">
    <name type="scientific">Phlebotomus papatasi</name>
    <name type="common">Sandfly</name>
    <dbReference type="NCBI Taxonomy" id="29031"/>
    <lineage>
        <taxon>Eukaryota</taxon>
        <taxon>Metazoa</taxon>
        <taxon>Ecdysozoa</taxon>
        <taxon>Arthropoda</taxon>
        <taxon>Hexapoda</taxon>
        <taxon>Insecta</taxon>
        <taxon>Pterygota</taxon>
        <taxon>Neoptera</taxon>
        <taxon>Endopterygota</taxon>
        <taxon>Diptera</taxon>
        <taxon>Nematocera</taxon>
        <taxon>Psychodoidea</taxon>
        <taxon>Psychodidae</taxon>
        <taxon>Phlebotomus</taxon>
        <taxon>Phlebotomus</taxon>
    </lineage>
</organism>
<dbReference type="FunFam" id="3.30.160.60:FF:001480">
    <property type="entry name" value="Si:cabz01071911.3"/>
    <property type="match status" value="1"/>
</dbReference>
<evidence type="ECO:0000256" key="2">
    <source>
        <dbReference type="ARBA" id="ARBA00006991"/>
    </source>
</evidence>
<dbReference type="FunFam" id="3.30.160.60:FF:000100">
    <property type="entry name" value="Zinc finger 45-like"/>
    <property type="match status" value="1"/>
</dbReference>
<dbReference type="GO" id="GO:0003700">
    <property type="term" value="F:DNA-binding transcription factor activity"/>
    <property type="evidence" value="ECO:0007669"/>
    <property type="project" value="TreeGrafter"/>
</dbReference>
<dbReference type="EMBL" id="AJVK01009095">
    <property type="status" value="NOT_ANNOTATED_CDS"/>
    <property type="molecule type" value="Genomic_DNA"/>
</dbReference>
<protein>
    <recommendedName>
        <fullName evidence="11">C2H2-type domain-containing protein</fullName>
    </recommendedName>
</protein>
<feature type="domain" description="C2H2-type" evidence="11">
    <location>
        <begin position="22"/>
        <end position="50"/>
    </location>
</feature>
<keyword evidence="10" id="KW-0539">Nucleus</keyword>
<comment type="subcellular location">
    <subcellularLocation>
        <location evidence="1">Nucleus</location>
    </subcellularLocation>
</comment>
<dbReference type="EnsemblMetazoa" id="PPAI011133-RA">
    <property type="protein sequence ID" value="PPAI011133-PA"/>
    <property type="gene ID" value="PPAI011133"/>
</dbReference>
<evidence type="ECO:0000256" key="3">
    <source>
        <dbReference type="ARBA" id="ARBA00022723"/>
    </source>
</evidence>
<comment type="similarity">
    <text evidence="2">Belongs to the krueppel C2H2-type zinc-finger protein family.</text>
</comment>
<dbReference type="PROSITE" id="PS50157">
    <property type="entry name" value="ZINC_FINGER_C2H2_2"/>
    <property type="match status" value="4"/>
</dbReference>
<evidence type="ECO:0000259" key="11">
    <source>
        <dbReference type="PROSITE" id="PS50157"/>
    </source>
</evidence>
<dbReference type="PANTHER" id="PTHR24404:SF114">
    <property type="entry name" value="KLUMPFUSS, ISOFORM B-RELATED"/>
    <property type="match status" value="1"/>
</dbReference>
<dbReference type="InterPro" id="IPR050589">
    <property type="entry name" value="Ikaros_C2H2-ZF"/>
</dbReference>
<dbReference type="PANTHER" id="PTHR24404">
    <property type="entry name" value="ZINC FINGER PROTEIN"/>
    <property type="match status" value="1"/>
</dbReference>
<evidence type="ECO:0000256" key="7">
    <source>
        <dbReference type="ARBA" id="ARBA00023015"/>
    </source>
</evidence>
<dbReference type="VEuPathDB" id="VectorBase:PPAI011133"/>
<dbReference type="Gene3D" id="3.30.160.60">
    <property type="entry name" value="Classic Zinc Finger"/>
    <property type="match status" value="5"/>
</dbReference>
<feature type="domain" description="C2H2-type" evidence="11">
    <location>
        <begin position="136"/>
        <end position="163"/>
    </location>
</feature>
<evidence type="ECO:0000256" key="9">
    <source>
        <dbReference type="ARBA" id="ARBA00023163"/>
    </source>
</evidence>
<keyword evidence="3" id="KW-0479">Metal-binding</keyword>
<keyword evidence="8" id="KW-0238">DNA-binding</keyword>
<dbReference type="AlphaFoldDB" id="A0A1B0DRF0"/>
<dbReference type="Pfam" id="PF00096">
    <property type="entry name" value="zf-C2H2"/>
    <property type="match status" value="4"/>
</dbReference>
<name>A0A1B0DRF0_PHLPP</name>
<dbReference type="GO" id="GO:0008270">
    <property type="term" value="F:zinc ion binding"/>
    <property type="evidence" value="ECO:0007669"/>
    <property type="project" value="UniProtKB-KW"/>
</dbReference>
<keyword evidence="6" id="KW-0862">Zinc</keyword>
<evidence type="ECO:0000256" key="8">
    <source>
        <dbReference type="ARBA" id="ARBA00023125"/>
    </source>
</evidence>
<feature type="domain" description="C2H2-type" evidence="11">
    <location>
        <begin position="80"/>
        <end position="107"/>
    </location>
</feature>
<dbReference type="FunFam" id="3.30.160.60:FF:000145">
    <property type="entry name" value="Zinc finger protein 574"/>
    <property type="match status" value="1"/>
</dbReference>
<keyword evidence="7" id="KW-0805">Transcription regulation</keyword>
<evidence type="ECO:0000313" key="12">
    <source>
        <dbReference type="EnsemblMetazoa" id="PPAI011133-PA"/>
    </source>
</evidence>
<dbReference type="GO" id="GO:0000978">
    <property type="term" value="F:RNA polymerase II cis-regulatory region sequence-specific DNA binding"/>
    <property type="evidence" value="ECO:0007669"/>
    <property type="project" value="TreeGrafter"/>
</dbReference>
<feature type="domain" description="C2H2-type" evidence="11">
    <location>
        <begin position="108"/>
        <end position="135"/>
    </location>
</feature>
<evidence type="ECO:0000256" key="6">
    <source>
        <dbReference type="ARBA" id="ARBA00022833"/>
    </source>
</evidence>
<dbReference type="SMART" id="SM00355">
    <property type="entry name" value="ZnF_C2H2"/>
    <property type="match status" value="6"/>
</dbReference>
<reference evidence="12" key="1">
    <citation type="submission" date="2022-08" db="UniProtKB">
        <authorList>
            <consortium name="EnsemblMetazoa"/>
        </authorList>
    </citation>
    <scope>IDENTIFICATION</scope>
    <source>
        <strain evidence="12">Israel</strain>
    </source>
</reference>